<dbReference type="CDD" id="cd00090">
    <property type="entry name" value="HTH_ARSR"/>
    <property type="match status" value="1"/>
</dbReference>
<dbReference type="GO" id="GO:0005829">
    <property type="term" value="C:cytosol"/>
    <property type="evidence" value="ECO:0007669"/>
    <property type="project" value="TreeGrafter"/>
</dbReference>
<dbReference type="GO" id="GO:0043200">
    <property type="term" value="P:response to amino acid"/>
    <property type="evidence" value="ECO:0007669"/>
    <property type="project" value="TreeGrafter"/>
</dbReference>
<evidence type="ECO:0000256" key="2">
    <source>
        <dbReference type="ARBA" id="ARBA00023125"/>
    </source>
</evidence>
<name>X0STI2_9ZZZZ</name>
<organism evidence="5">
    <name type="scientific">marine sediment metagenome</name>
    <dbReference type="NCBI Taxonomy" id="412755"/>
    <lineage>
        <taxon>unclassified sequences</taxon>
        <taxon>metagenomes</taxon>
        <taxon>ecological metagenomes</taxon>
    </lineage>
</organism>
<sequence length="150" mass="16824">MAHDEVDRKILELLSGNSRLSVRKISKMIGSSPPTVSRRIRRLEERGIIKGYVSIIEDEELGYDCRALLLIKVSGGSDTDQIIGSMKENERICNLYATVGNYDIISTATCPKLDGLSEFIDQLRKIDGIAWIDSVLITSREKVLKKILNE</sequence>
<keyword evidence="2" id="KW-0238">DNA-binding</keyword>
<dbReference type="InterPro" id="IPR011991">
    <property type="entry name" value="ArsR-like_HTH"/>
</dbReference>
<dbReference type="Gene3D" id="3.30.70.920">
    <property type="match status" value="1"/>
</dbReference>
<dbReference type="PRINTS" id="PR00033">
    <property type="entry name" value="HTHASNC"/>
</dbReference>
<evidence type="ECO:0000256" key="3">
    <source>
        <dbReference type="ARBA" id="ARBA00023163"/>
    </source>
</evidence>
<dbReference type="AlphaFoldDB" id="X0STI2"/>
<dbReference type="SMART" id="SM00344">
    <property type="entry name" value="HTH_ASNC"/>
    <property type="match status" value="1"/>
</dbReference>
<evidence type="ECO:0000313" key="5">
    <source>
        <dbReference type="EMBL" id="GAF84309.1"/>
    </source>
</evidence>
<dbReference type="SUPFAM" id="SSF54909">
    <property type="entry name" value="Dimeric alpha+beta barrel"/>
    <property type="match status" value="1"/>
</dbReference>
<dbReference type="EMBL" id="BARS01003569">
    <property type="protein sequence ID" value="GAF84309.1"/>
    <property type="molecule type" value="Genomic_DNA"/>
</dbReference>
<dbReference type="InterPro" id="IPR011008">
    <property type="entry name" value="Dimeric_a/b-barrel"/>
</dbReference>
<dbReference type="PANTHER" id="PTHR30154:SF34">
    <property type="entry name" value="TRANSCRIPTIONAL REGULATOR AZLB"/>
    <property type="match status" value="1"/>
</dbReference>
<protein>
    <recommendedName>
        <fullName evidence="4">HTH asnC-type domain-containing protein</fullName>
    </recommendedName>
</protein>
<accession>X0STI2</accession>
<dbReference type="InterPro" id="IPR000485">
    <property type="entry name" value="AsnC-type_HTH_dom"/>
</dbReference>
<keyword evidence="3" id="KW-0804">Transcription</keyword>
<dbReference type="SUPFAM" id="SSF46785">
    <property type="entry name" value="Winged helix' DNA-binding domain"/>
    <property type="match status" value="1"/>
</dbReference>
<dbReference type="InterPro" id="IPR036390">
    <property type="entry name" value="WH_DNA-bd_sf"/>
</dbReference>
<comment type="caution">
    <text evidence="5">The sequence shown here is derived from an EMBL/GenBank/DDBJ whole genome shotgun (WGS) entry which is preliminary data.</text>
</comment>
<dbReference type="InterPro" id="IPR019887">
    <property type="entry name" value="Tscrpt_reg_AsnC/Lrp_C"/>
</dbReference>
<keyword evidence="1" id="KW-0805">Transcription regulation</keyword>
<evidence type="ECO:0000259" key="4">
    <source>
        <dbReference type="PROSITE" id="PS50956"/>
    </source>
</evidence>
<proteinExistence type="predicted"/>
<feature type="domain" description="HTH asnC-type" evidence="4">
    <location>
        <begin position="1"/>
        <end position="64"/>
    </location>
</feature>
<dbReference type="Pfam" id="PF13412">
    <property type="entry name" value="HTH_24"/>
    <property type="match status" value="1"/>
</dbReference>
<dbReference type="InterPro" id="IPR036388">
    <property type="entry name" value="WH-like_DNA-bd_sf"/>
</dbReference>
<gene>
    <name evidence="5" type="ORF">S01H1_06924</name>
</gene>
<dbReference type="InterPro" id="IPR019888">
    <property type="entry name" value="Tscrpt_reg_AsnC-like"/>
</dbReference>
<reference evidence="5" key="1">
    <citation type="journal article" date="2014" name="Front. Microbiol.">
        <title>High frequency of phylogenetically diverse reductive dehalogenase-homologous genes in deep subseafloor sedimentary metagenomes.</title>
        <authorList>
            <person name="Kawai M."/>
            <person name="Futagami T."/>
            <person name="Toyoda A."/>
            <person name="Takaki Y."/>
            <person name="Nishi S."/>
            <person name="Hori S."/>
            <person name="Arai W."/>
            <person name="Tsubouchi T."/>
            <person name="Morono Y."/>
            <person name="Uchiyama I."/>
            <person name="Ito T."/>
            <person name="Fujiyama A."/>
            <person name="Inagaki F."/>
            <person name="Takami H."/>
        </authorList>
    </citation>
    <scope>NUCLEOTIDE SEQUENCE</scope>
    <source>
        <strain evidence="5">Expedition CK06-06</strain>
    </source>
</reference>
<dbReference type="PROSITE" id="PS50956">
    <property type="entry name" value="HTH_ASNC_2"/>
    <property type="match status" value="1"/>
</dbReference>
<evidence type="ECO:0000256" key="1">
    <source>
        <dbReference type="ARBA" id="ARBA00023015"/>
    </source>
</evidence>
<dbReference type="Pfam" id="PF01037">
    <property type="entry name" value="AsnC_trans_reg"/>
    <property type="match status" value="1"/>
</dbReference>
<dbReference type="GO" id="GO:0043565">
    <property type="term" value="F:sequence-specific DNA binding"/>
    <property type="evidence" value="ECO:0007669"/>
    <property type="project" value="InterPro"/>
</dbReference>
<dbReference type="PANTHER" id="PTHR30154">
    <property type="entry name" value="LEUCINE-RESPONSIVE REGULATORY PROTEIN"/>
    <property type="match status" value="1"/>
</dbReference>
<dbReference type="Gene3D" id="1.10.10.10">
    <property type="entry name" value="Winged helix-like DNA-binding domain superfamily/Winged helix DNA-binding domain"/>
    <property type="match status" value="1"/>
</dbReference>